<feature type="domain" description="Sushi" evidence="7">
    <location>
        <begin position="88"/>
        <end position="151"/>
    </location>
</feature>
<dbReference type="AGR" id="ZFIN:ZDB-GENE-050208-782"/>
<comment type="caution">
    <text evidence="5">Lacks conserved residue(s) required for the propagation of feature annotation.</text>
</comment>
<dbReference type="RefSeq" id="NP_001373769.1">
    <property type="nucleotide sequence ID" value="NM_001386840.1"/>
</dbReference>
<feature type="chain" id="PRO_5043058461" evidence="6 9">
    <location>
        <begin position="22"/>
        <end position="340"/>
    </location>
</feature>
<reference evidence="9" key="1">
    <citation type="journal article" date="2013" name="PLoS ONE">
        <title>Transcriptomic analyses of sexual dimorphism of the zebrafish liver and the effect of sex hormones.</title>
        <authorList>
            <person name="Zheng W."/>
            <person name="Xu H."/>
            <person name="Lam S.H."/>
            <person name="Luo H."/>
            <person name="Karuturi R.K."/>
            <person name="Gong Z."/>
        </authorList>
    </citation>
    <scope>NUCLEOTIDE SEQUENCE</scope>
    <source>
        <strain evidence="9">Tuebingen</strain>
    </source>
</reference>
<evidence type="ECO:0000313" key="10">
    <source>
        <dbReference type="ZFIN" id="ZDB-GENE-050208-782"/>
    </source>
</evidence>
<evidence type="ECO:0000259" key="7">
    <source>
        <dbReference type="PROSITE" id="PS50923"/>
    </source>
</evidence>
<dbReference type="Pfam" id="PF00084">
    <property type="entry name" value="Sushi"/>
    <property type="match status" value="4"/>
</dbReference>
<keyword evidence="3 6" id="KW-0732">Signal</keyword>
<dbReference type="SUPFAM" id="SSF57535">
    <property type="entry name" value="Complement control module/SCR domain"/>
    <property type="match status" value="5"/>
</dbReference>
<feature type="domain" description="Sushi" evidence="7">
    <location>
        <begin position="152"/>
        <end position="215"/>
    </location>
</feature>
<keyword evidence="2 5" id="KW-0768">Sushi</keyword>
<dbReference type="InterPro" id="IPR000436">
    <property type="entry name" value="Sushi_SCR_CCP_dom"/>
</dbReference>
<dbReference type="CTD" id="101884308"/>
<protein>
    <submittedName>
        <fullName evidence="9">Complement factor H like 5 precursor</fullName>
    </submittedName>
</protein>
<name>A0AB13A945_DANRE</name>
<dbReference type="ZFIN" id="ZDB-GENE-050208-782">
    <property type="gene designation" value="cfhl5"/>
</dbReference>
<feature type="signal peptide" evidence="6 9">
    <location>
        <begin position="1"/>
        <end position="21"/>
    </location>
</feature>
<organism evidence="8 9">
    <name type="scientific">Danio rerio</name>
    <name type="common">Zebrafish</name>
    <name type="synonym">Brachydanio rerio</name>
    <dbReference type="NCBI Taxonomy" id="7955"/>
    <lineage>
        <taxon>Eukaryota</taxon>
        <taxon>Metazoa</taxon>
        <taxon>Chordata</taxon>
        <taxon>Craniata</taxon>
        <taxon>Vertebrata</taxon>
        <taxon>Euteleostomi</taxon>
        <taxon>Actinopterygii</taxon>
        <taxon>Neopterygii</taxon>
        <taxon>Teleostei</taxon>
        <taxon>Ostariophysi</taxon>
        <taxon>Cypriniformes</taxon>
        <taxon>Danionidae</taxon>
        <taxon>Danioninae</taxon>
        <taxon>Danio</taxon>
    </lineage>
</organism>
<keyword evidence="4 5" id="KW-1015">Disulfide bond</keyword>
<accession>A0AB13A945</accession>
<dbReference type="PANTHER" id="PTHR45785">
    <property type="entry name" value="COMPLEMENT FACTOR H-RELATED"/>
    <property type="match status" value="1"/>
</dbReference>
<dbReference type="AlphaFoldDB" id="A0AB13A945"/>
<proteinExistence type="predicted"/>
<feature type="domain" description="Sushi" evidence="7">
    <location>
        <begin position="216"/>
        <end position="278"/>
    </location>
</feature>
<dbReference type="PROSITE" id="PS50923">
    <property type="entry name" value="SUSHI"/>
    <property type="match status" value="4"/>
</dbReference>
<evidence type="ECO:0000256" key="3">
    <source>
        <dbReference type="ARBA" id="ARBA00022729"/>
    </source>
</evidence>
<reference evidence="9" key="2">
    <citation type="journal article" date="2016" name="BMC Genomics">
        <title>Gene evolution and gene expression after whole genome duplication in fish: the PhyloFish database.</title>
        <authorList>
            <person name="Pasquier J."/>
            <person name="Cabau C."/>
            <person name="Nguyen T."/>
            <person name="Jouanno E."/>
            <person name="Severac D."/>
            <person name="Braasch I."/>
            <person name="Journot L."/>
            <person name="Pontarotti P."/>
            <person name="Klopp C."/>
            <person name="Postlethwait J.H."/>
            <person name="Guiguen Y."/>
            <person name="Bobe J."/>
        </authorList>
    </citation>
    <scope>NUCLEOTIDE SEQUENCE</scope>
    <source>
        <strain evidence="9">Tuebingen</strain>
    </source>
</reference>
<evidence type="ECO:0000256" key="6">
    <source>
        <dbReference type="SAM" id="SignalP"/>
    </source>
</evidence>
<comment type="subcellular location">
    <subcellularLocation>
        <location evidence="1">Virion</location>
    </subcellularLocation>
</comment>
<dbReference type="Gene3D" id="2.10.70.10">
    <property type="entry name" value="Complement Module, domain 1"/>
    <property type="match status" value="5"/>
</dbReference>
<evidence type="ECO:0000256" key="4">
    <source>
        <dbReference type="ARBA" id="ARBA00023157"/>
    </source>
</evidence>
<dbReference type="SMART" id="SM00032">
    <property type="entry name" value="CCP"/>
    <property type="match status" value="4"/>
</dbReference>
<sequence length="340" mass="38390" precursor="true">MKNFKIFLFLLLTIMDVPTNAEEVTCDEHQLINVYILMGHPGVSAPYKPGHILVFRCTDGNMMMYGHRSIECLSNGKWDNPYPKCGVAMCPINTPVQNLKFERFPDIEGPIKPGHWMTFSCTEPWMKLKGQNEITCLVNGEWSSAFPRCEETTCAANLTVNMRSDVEGQPGREISVKPGHTVTLSCVRGAQFQGQNKITCRSNGEWDAPFPKCVGGICGPPPNVDNADTIYMQKTEYSSGERVEYRCFDKYTMDDRPSYSSYMTCQDAEWTGKIYCLKPCSVTLDTMNEKGIKVKYGPPRKLFSPHKDQILFACLRENERMKGNSKQICNDGTMTLPECV</sequence>
<dbReference type="Proteomes" id="UP000000437">
    <property type="component" value="Chromosome 22"/>
</dbReference>
<evidence type="ECO:0000313" key="9">
    <source>
        <dbReference type="RefSeq" id="NP_001373769.1"/>
    </source>
</evidence>
<evidence type="ECO:0000313" key="8">
    <source>
        <dbReference type="Proteomes" id="UP000000437"/>
    </source>
</evidence>
<evidence type="ECO:0000256" key="2">
    <source>
        <dbReference type="ARBA" id="ARBA00022659"/>
    </source>
</evidence>
<evidence type="ECO:0000256" key="5">
    <source>
        <dbReference type="PROSITE-ProRule" id="PRU00302"/>
    </source>
</evidence>
<dbReference type="InterPro" id="IPR035976">
    <property type="entry name" value="Sushi/SCR/CCP_sf"/>
</dbReference>
<feature type="domain" description="Sushi" evidence="7">
    <location>
        <begin position="24"/>
        <end position="87"/>
    </location>
</feature>
<evidence type="ECO:0000256" key="1">
    <source>
        <dbReference type="ARBA" id="ARBA00004328"/>
    </source>
</evidence>
<keyword evidence="8" id="KW-1185">Reference proteome</keyword>
<dbReference type="GeneID" id="101884308"/>
<reference evidence="9" key="3">
    <citation type="journal article" date="2019" name="Fish Shellfish Immunol.">
        <title>Transcriptomic characterization of adult zebrafish infected with Streptococcus agalactiae.</title>
        <authorList>
            <person name="Wu X.M."/>
            <person name="Cao L."/>
            <person name="Hu Y.W."/>
            <person name="Chang M.X."/>
        </authorList>
    </citation>
    <scope>NUCLEOTIDE SEQUENCE</scope>
    <source>
        <strain evidence="9">Tuebingen</strain>
    </source>
</reference>
<dbReference type="CDD" id="cd00033">
    <property type="entry name" value="CCP"/>
    <property type="match status" value="4"/>
</dbReference>
<gene>
    <name evidence="9 10" type="primary">cfhl5</name>
    <name evidence="9" type="synonym">si:dkey-114d20.1</name>
</gene>
<dbReference type="KEGG" id="dre:101884308"/>
<feature type="disulfide bond" evidence="5">
    <location>
        <begin position="186"/>
        <end position="213"/>
    </location>
</feature>
<dbReference type="PANTHER" id="PTHR45785:SF2">
    <property type="entry name" value="COMPLEMENT FACTOR H-RELATED"/>
    <property type="match status" value="1"/>
</dbReference>
<dbReference type="InterPro" id="IPR051503">
    <property type="entry name" value="ComplSys_Reg/VirEntry_Med"/>
</dbReference>
<reference evidence="9" key="4">
    <citation type="submission" date="2025-08" db="UniProtKB">
        <authorList>
            <consortium name="RefSeq"/>
        </authorList>
    </citation>
    <scope>IDENTIFICATION</scope>
    <source>
        <strain evidence="9">Tuebingen</strain>
    </source>
</reference>